<dbReference type="EMBL" id="JAGIYZ010000018">
    <property type="protein sequence ID" value="MBP0465720.1"/>
    <property type="molecule type" value="Genomic_DNA"/>
</dbReference>
<organism evidence="2 3">
    <name type="scientific">Roseomonas nitratireducens</name>
    <dbReference type="NCBI Taxonomy" id="2820810"/>
    <lineage>
        <taxon>Bacteria</taxon>
        <taxon>Pseudomonadati</taxon>
        <taxon>Pseudomonadota</taxon>
        <taxon>Alphaproteobacteria</taxon>
        <taxon>Acetobacterales</taxon>
        <taxon>Roseomonadaceae</taxon>
        <taxon>Roseomonas</taxon>
    </lineage>
</organism>
<name>A0ABS4AWI0_9PROT</name>
<evidence type="ECO:0000313" key="3">
    <source>
        <dbReference type="Proteomes" id="UP000680815"/>
    </source>
</evidence>
<feature type="chain" id="PRO_5047290472" description="Autotransporter domain-containing protein" evidence="1">
    <location>
        <begin position="23"/>
        <end position="332"/>
    </location>
</feature>
<gene>
    <name evidence="2" type="ORF">J5Y09_17465</name>
</gene>
<proteinExistence type="predicted"/>
<keyword evidence="1" id="KW-0732">Signal</keyword>
<accession>A0ABS4AWI0</accession>
<evidence type="ECO:0000313" key="2">
    <source>
        <dbReference type="EMBL" id="MBP0465720.1"/>
    </source>
</evidence>
<comment type="caution">
    <text evidence="2">The sequence shown here is derived from an EMBL/GenBank/DDBJ whole genome shotgun (WGS) entry which is preliminary data.</text>
</comment>
<protein>
    <recommendedName>
        <fullName evidence="4">Autotransporter domain-containing protein</fullName>
    </recommendedName>
</protein>
<dbReference type="RefSeq" id="WP_209353108.1">
    <property type="nucleotide sequence ID" value="NZ_JAGIYZ010000018.1"/>
</dbReference>
<dbReference type="Proteomes" id="UP000680815">
    <property type="component" value="Unassembled WGS sequence"/>
</dbReference>
<feature type="signal peptide" evidence="1">
    <location>
        <begin position="1"/>
        <end position="22"/>
    </location>
</feature>
<evidence type="ECO:0000256" key="1">
    <source>
        <dbReference type="SAM" id="SignalP"/>
    </source>
</evidence>
<reference evidence="2 3" key="1">
    <citation type="submission" date="2021-03" db="EMBL/GenBank/DDBJ databases">
        <authorList>
            <person name="So Y."/>
        </authorList>
    </citation>
    <scope>NUCLEOTIDE SEQUENCE [LARGE SCALE GENOMIC DNA]</scope>
    <source>
        <strain evidence="2 3">PWR1</strain>
    </source>
</reference>
<evidence type="ECO:0008006" key="4">
    <source>
        <dbReference type="Google" id="ProtNLM"/>
    </source>
</evidence>
<keyword evidence="3" id="KW-1185">Reference proteome</keyword>
<sequence length="332" mass="36334">MRRLIGRLLLAILPFAAAPAGAQTGDTLQNALDRLDAVQASLARRGPGVLGIMGYNMVPDGSANAIQVNRTTASNEAGSSVFTLSQFGFGFTWSESFPLFTEIYAGYARYDPRAVFTGATARRTPLRWNNFTTTIGVGYDIRLAEYLWLRPILNASLGVAAGDATLFGAFLSYRTGRDIPALTDRHVNVYGLGGSLMLAYYDYRPERDIDVELRYTQLHLQTFGDTMRPARGSSVAQTMGLWARYRWPTGWEAFGRPVRWVIDGSFTSYFGDQEQVLGFSWAAKVGGGLEVDLGRYEIGAMGINVSRVRLIGRYFYGDGGVTGTSVGLGISF</sequence>